<comment type="caution">
    <text evidence="5">The sequence shown here is derived from an EMBL/GenBank/DDBJ whole genome shotgun (WGS) entry which is preliminary data.</text>
</comment>
<dbReference type="Pfam" id="PF23568">
    <property type="entry name" value="ARM_LIN"/>
    <property type="match status" value="1"/>
</dbReference>
<keyword evidence="6" id="KW-1185">Reference proteome</keyword>
<evidence type="ECO:0000313" key="5">
    <source>
        <dbReference type="EMBL" id="GER40993.1"/>
    </source>
</evidence>
<dbReference type="EMBL" id="BKCP01006049">
    <property type="protein sequence ID" value="GER40993.1"/>
    <property type="molecule type" value="Genomic_DNA"/>
</dbReference>
<feature type="domain" description="Putative E3 ubiquitin-protein ligase LIN ARM repeats" evidence="4">
    <location>
        <begin position="433"/>
        <end position="593"/>
    </location>
</feature>
<dbReference type="InterPro" id="IPR016024">
    <property type="entry name" value="ARM-type_fold"/>
</dbReference>
<feature type="domain" description="Putative E3 ubiquitin-protein ligase LIN ARM-like" evidence="3">
    <location>
        <begin position="596"/>
        <end position="808"/>
    </location>
</feature>
<dbReference type="OrthoDB" id="635642at2759"/>
<evidence type="ECO:0000259" key="4">
    <source>
        <dbReference type="Pfam" id="PF23654"/>
    </source>
</evidence>
<sequence length="946" mass="107280">MASLHKLLSEQGFERQISRKPNKKVKFKSGPQPQDSVTLPIFICHDRRSFGSPSSHKPEKAPPARGTSVISSDTGKTPRKEEPAIDSAAIKAIVSILCGYVGRYSKDEVFRRNIKEKCNLYLENGNPRSSGDEIWAHLEMGIESIDSLIHFQESNKEINLESLQKTIKLLKNAASLGSKSNLSACAHLYLSIVYKFANNEKVSARYLLKLFSDSPYLARTRLLPELWEHVFLPHLLHIKDWRENELGFLTGLGYVDSKRKIEALDKQFDHLMDIGTKKFAVYYIEWLKFGGSNQTPSVVPSVPSPSKSSLSRSRKKSLDSNKSLYQTVFGPVIKSRSMDNVRYSEVERRECSGEEYETHFSLVQKKTSSSRRSSSQSYRLHKPDSKSSDNYFRFLGCRAENSTDSKVHTHHMLMSEKIKNDENAHRPYVNDITTSAISTLCSSESLSECKKAVRLITEAWINSNSHRDGTIIETLLSRASAIQGIMEVLYVSTDDEILELAMSLLAELVSKNETNRLWVLNSDPNLDISIKLFRSSSLFLKAAALLYLIKPKAKQMVSIEWVPLVLRVLEFGDHLEVLFNVKCYTHEAAYYFLNELLTGFNEDKNSENAQQIVLLGGLSLLVRRMDEGDIDEKSKACAVLHCCVKADRICRYYLAKNLNKETIISLLAIGMKKNTNSYYEHALGLMTDLICLSRRNQITECLTGIKKGWDCFNGKQVLLFLLQRARLEDQPVVAVILLQLELMDESHETREYSVYREEAIDAIVKALEYRVFDEKIQELSARALLILGGQFSYTGEPEIERWLLKKADEKLMEKWQQKTAKALVSSGKTRLLAALSYSIASSIPCLARASLVTVCWISISIHSVEDKEIELAACSILVPQLIDCLRDKSTNIEDKILASFSVYNLTKSTDYFSWLSQPKEFLGCLRKLSRTTWTARELISVITMKS</sequence>
<dbReference type="InterPro" id="IPR011989">
    <property type="entry name" value="ARM-like"/>
</dbReference>
<evidence type="ECO:0000256" key="1">
    <source>
        <dbReference type="SAM" id="MobiDB-lite"/>
    </source>
</evidence>
<feature type="region of interest" description="Disordered" evidence="1">
    <location>
        <begin position="362"/>
        <end position="385"/>
    </location>
</feature>
<feature type="region of interest" description="Disordered" evidence="1">
    <location>
        <begin position="1"/>
        <end position="38"/>
    </location>
</feature>
<gene>
    <name evidence="5" type="ORF">STAS_17695</name>
</gene>
<feature type="region of interest" description="Disordered" evidence="1">
    <location>
        <begin position="50"/>
        <end position="82"/>
    </location>
</feature>
<feature type="region of interest" description="Disordered" evidence="1">
    <location>
        <begin position="295"/>
        <end position="319"/>
    </location>
</feature>
<dbReference type="AlphaFoldDB" id="A0A5A7Q6V4"/>
<proteinExistence type="predicted"/>
<evidence type="ECO:0000259" key="3">
    <source>
        <dbReference type="Pfam" id="PF23628"/>
    </source>
</evidence>
<dbReference type="PANTHER" id="PTHR35549:SF3">
    <property type="entry name" value="E3 UBIQUITIN-PROTEIN LIGASE LIN"/>
    <property type="match status" value="1"/>
</dbReference>
<feature type="compositionally biased region" description="Basic residues" evidence="1">
    <location>
        <begin position="18"/>
        <end position="27"/>
    </location>
</feature>
<evidence type="ECO:0000259" key="2">
    <source>
        <dbReference type="Pfam" id="PF23568"/>
    </source>
</evidence>
<dbReference type="Pfam" id="PF23628">
    <property type="entry name" value="ARM_LIN_C"/>
    <property type="match status" value="1"/>
</dbReference>
<feature type="compositionally biased region" description="Low complexity" evidence="1">
    <location>
        <begin position="296"/>
        <end position="311"/>
    </location>
</feature>
<evidence type="ECO:0000313" key="6">
    <source>
        <dbReference type="Proteomes" id="UP000325081"/>
    </source>
</evidence>
<dbReference type="Gene3D" id="1.25.10.10">
    <property type="entry name" value="Leucine-rich Repeat Variant"/>
    <property type="match status" value="1"/>
</dbReference>
<accession>A0A5A7Q6V4</accession>
<protein>
    <submittedName>
        <fullName evidence="5">Transducin/WD40 repeat-like superfamily protein</fullName>
    </submittedName>
</protein>
<dbReference type="SUPFAM" id="SSF48371">
    <property type="entry name" value="ARM repeat"/>
    <property type="match status" value="2"/>
</dbReference>
<dbReference type="PANTHER" id="PTHR35549">
    <property type="entry name" value="OS04G0584500 PROTEIN"/>
    <property type="match status" value="1"/>
</dbReference>
<dbReference type="InterPro" id="IPR055566">
    <property type="entry name" value="ARM_LIN"/>
</dbReference>
<dbReference type="Proteomes" id="UP000325081">
    <property type="component" value="Unassembled WGS sequence"/>
</dbReference>
<reference evidence="6" key="1">
    <citation type="journal article" date="2019" name="Curr. Biol.">
        <title>Genome Sequence of Striga asiatica Provides Insight into the Evolution of Plant Parasitism.</title>
        <authorList>
            <person name="Yoshida S."/>
            <person name="Kim S."/>
            <person name="Wafula E.K."/>
            <person name="Tanskanen J."/>
            <person name="Kim Y.M."/>
            <person name="Honaas L."/>
            <person name="Yang Z."/>
            <person name="Spallek T."/>
            <person name="Conn C.E."/>
            <person name="Ichihashi Y."/>
            <person name="Cheong K."/>
            <person name="Cui S."/>
            <person name="Der J.P."/>
            <person name="Gundlach H."/>
            <person name="Jiao Y."/>
            <person name="Hori C."/>
            <person name="Ishida J.K."/>
            <person name="Kasahara H."/>
            <person name="Kiba T."/>
            <person name="Kim M.S."/>
            <person name="Koo N."/>
            <person name="Laohavisit A."/>
            <person name="Lee Y.H."/>
            <person name="Lumba S."/>
            <person name="McCourt P."/>
            <person name="Mortimer J.C."/>
            <person name="Mutuku J.M."/>
            <person name="Nomura T."/>
            <person name="Sasaki-Sekimoto Y."/>
            <person name="Seto Y."/>
            <person name="Wang Y."/>
            <person name="Wakatake T."/>
            <person name="Sakakibara H."/>
            <person name="Demura T."/>
            <person name="Yamaguchi S."/>
            <person name="Yoneyama K."/>
            <person name="Manabe R.I."/>
            <person name="Nelson D.C."/>
            <person name="Schulman A.H."/>
            <person name="Timko M.P."/>
            <person name="dePamphilis C.W."/>
            <person name="Choi D."/>
            <person name="Shirasu K."/>
        </authorList>
    </citation>
    <scope>NUCLEOTIDE SEQUENCE [LARGE SCALE GENOMIC DNA]</scope>
    <source>
        <strain evidence="6">cv. UVA1</strain>
    </source>
</reference>
<dbReference type="InterPro" id="IPR056514">
    <property type="entry name" value="ARM_LIN_2nd"/>
</dbReference>
<dbReference type="InterPro" id="IPR056512">
    <property type="entry name" value="LIN_N"/>
</dbReference>
<name>A0A5A7Q6V4_STRAF</name>
<dbReference type="Pfam" id="PF23654">
    <property type="entry name" value="ARM_LIN_2nd"/>
    <property type="match status" value="1"/>
</dbReference>
<feature type="domain" description="Putative E3 ubiquitin-protein ligase LIN N-terminal" evidence="2">
    <location>
        <begin position="88"/>
        <end position="306"/>
    </location>
</feature>
<organism evidence="5 6">
    <name type="scientific">Striga asiatica</name>
    <name type="common">Asiatic witchweed</name>
    <name type="synonym">Buchnera asiatica</name>
    <dbReference type="NCBI Taxonomy" id="4170"/>
    <lineage>
        <taxon>Eukaryota</taxon>
        <taxon>Viridiplantae</taxon>
        <taxon>Streptophyta</taxon>
        <taxon>Embryophyta</taxon>
        <taxon>Tracheophyta</taxon>
        <taxon>Spermatophyta</taxon>
        <taxon>Magnoliopsida</taxon>
        <taxon>eudicotyledons</taxon>
        <taxon>Gunneridae</taxon>
        <taxon>Pentapetalae</taxon>
        <taxon>asterids</taxon>
        <taxon>lamiids</taxon>
        <taxon>Lamiales</taxon>
        <taxon>Orobanchaceae</taxon>
        <taxon>Buchnereae</taxon>
        <taxon>Striga</taxon>
    </lineage>
</organism>